<accession>A0A1H8N6V9</accession>
<dbReference type="STRING" id="34002.SAMN04489859_10536"/>
<dbReference type="Proteomes" id="UP000199054">
    <property type="component" value="Unassembled WGS sequence"/>
</dbReference>
<dbReference type="AlphaFoldDB" id="A0A1H8N6V9"/>
<reference evidence="2 3" key="1">
    <citation type="submission" date="2016-10" db="EMBL/GenBank/DDBJ databases">
        <authorList>
            <person name="de Groot N.N."/>
        </authorList>
    </citation>
    <scope>NUCLEOTIDE SEQUENCE [LARGE SCALE GENOMIC DNA]</scope>
    <source>
        <strain evidence="2 3">DSM 8512</strain>
    </source>
</reference>
<proteinExistence type="predicted"/>
<dbReference type="Gene3D" id="2.60.40.2180">
    <property type="match status" value="1"/>
</dbReference>
<dbReference type="EMBL" id="FODE01000053">
    <property type="protein sequence ID" value="SEO25282.1"/>
    <property type="molecule type" value="Genomic_DNA"/>
</dbReference>
<feature type="domain" description="Esterase Ig-like N-terminal" evidence="1">
    <location>
        <begin position="34"/>
        <end position="105"/>
    </location>
</feature>
<keyword evidence="3" id="KW-1185">Reference proteome</keyword>
<gene>
    <name evidence="2" type="ORF">SAMN04489859_10536</name>
</gene>
<evidence type="ECO:0000313" key="2">
    <source>
        <dbReference type="EMBL" id="SEO25282.1"/>
    </source>
</evidence>
<dbReference type="InterPro" id="IPR041172">
    <property type="entry name" value="EstA_Ig-like_N"/>
</dbReference>
<name>A0A1H8N6V9_9RHOB</name>
<dbReference type="Pfam" id="PF18435">
    <property type="entry name" value="EstA_Ig_like"/>
    <property type="match status" value="1"/>
</dbReference>
<sequence>MPSRRIFVLGLTSTGLLVTMGAPVLARDISAQEATAITEVFGDGLRFVAVAIRYSGTIPDDALPTADFTVEDRTVTDVYAANSTDPADRSREGEFVIVTLSPEDGPEWARSRGLSGWAHFQAARGADAHKGTKHCAA</sequence>
<evidence type="ECO:0000313" key="3">
    <source>
        <dbReference type="Proteomes" id="UP000199054"/>
    </source>
</evidence>
<organism evidence="2 3">
    <name type="scientific">Paracoccus alcaliphilus</name>
    <dbReference type="NCBI Taxonomy" id="34002"/>
    <lineage>
        <taxon>Bacteria</taxon>
        <taxon>Pseudomonadati</taxon>
        <taxon>Pseudomonadota</taxon>
        <taxon>Alphaproteobacteria</taxon>
        <taxon>Rhodobacterales</taxon>
        <taxon>Paracoccaceae</taxon>
        <taxon>Paracoccus</taxon>
    </lineage>
</organism>
<evidence type="ECO:0000259" key="1">
    <source>
        <dbReference type="Pfam" id="PF18435"/>
    </source>
</evidence>
<dbReference type="RefSeq" id="WP_170851958.1">
    <property type="nucleotide sequence ID" value="NZ_CP067124.1"/>
</dbReference>
<protein>
    <recommendedName>
        <fullName evidence="1">Esterase Ig-like N-terminal domain-containing protein</fullName>
    </recommendedName>
</protein>